<dbReference type="InterPro" id="IPR012171">
    <property type="entry name" value="Fatty_acid_desaturase"/>
</dbReference>
<organism evidence="3 4">
    <name type="scientific">Phaeocystidibacter luteus</name>
    <dbReference type="NCBI Taxonomy" id="911197"/>
    <lineage>
        <taxon>Bacteria</taxon>
        <taxon>Pseudomonadati</taxon>
        <taxon>Bacteroidota</taxon>
        <taxon>Flavobacteriia</taxon>
        <taxon>Flavobacteriales</taxon>
        <taxon>Phaeocystidibacteraceae</taxon>
        <taxon>Phaeocystidibacter</taxon>
    </lineage>
</organism>
<evidence type="ECO:0000313" key="4">
    <source>
        <dbReference type="Proteomes" id="UP000468650"/>
    </source>
</evidence>
<name>A0A6N6RGX6_9FLAO</name>
<evidence type="ECO:0000259" key="2">
    <source>
        <dbReference type="Pfam" id="PF00487"/>
    </source>
</evidence>
<keyword evidence="1" id="KW-0812">Transmembrane</keyword>
<comment type="caution">
    <text evidence="3">The sequence shown here is derived from an EMBL/GenBank/DDBJ whole genome shotgun (WGS) entry which is preliminary data.</text>
</comment>
<dbReference type="RefSeq" id="WP_151666818.1">
    <property type="nucleotide sequence ID" value="NZ_WBVO01000003.1"/>
</dbReference>
<gene>
    <name evidence="3" type="ORF">F8C67_05495</name>
</gene>
<dbReference type="PIRSF" id="PIRSF015921">
    <property type="entry name" value="FA_sphinglp_des"/>
    <property type="match status" value="1"/>
</dbReference>
<dbReference type="EMBL" id="WBVO01000003">
    <property type="protein sequence ID" value="KAB2813616.1"/>
    <property type="molecule type" value="Genomic_DNA"/>
</dbReference>
<feature type="transmembrane region" description="Helical" evidence="1">
    <location>
        <begin position="165"/>
        <end position="185"/>
    </location>
</feature>
<sequence>MSTMKDLRVDTERNKAFAQDLNRRVHAYLNQDGKSPYADFRYYLKAVFMAGLYWVPFFLMLFHVGGTPLFWISWILMGFGMSGIGMNVMHDANHGSVSTKQRINKFFGASMYLLSGYVLTWQIQHNHLHHNYTNHIGQDEDLETRGLLRLHPGDKWKKGHKFQAWYGPFIYGLLTLNWVLVKDFSQVARYNKMGLLEKFKTTVNKEFVKLSFIKALYIGVFLGLPMMMGWAWYSVLLGFVIMHFLAGFVLSFVFQLAHVVPEVDHPTGEEIKGPGAWQVNQLLTTSNFAMKNPVLTWSLGGLNHQIEHHLFPHVSHVHYPALAKIVERTAKEHGLPYFKHSFMLEAVAAHLRFLNDMGKKPATA</sequence>
<feature type="transmembrane region" description="Helical" evidence="1">
    <location>
        <begin position="230"/>
        <end position="254"/>
    </location>
</feature>
<dbReference type="PANTHER" id="PTHR19353:SF19">
    <property type="entry name" value="DELTA(5) FATTY ACID DESATURASE C-RELATED"/>
    <property type="match status" value="1"/>
</dbReference>
<keyword evidence="1" id="KW-0472">Membrane</keyword>
<dbReference type="GO" id="GO:0008610">
    <property type="term" value="P:lipid biosynthetic process"/>
    <property type="evidence" value="ECO:0007669"/>
    <property type="project" value="UniProtKB-ARBA"/>
</dbReference>
<dbReference type="GO" id="GO:0016020">
    <property type="term" value="C:membrane"/>
    <property type="evidence" value="ECO:0007669"/>
    <property type="project" value="TreeGrafter"/>
</dbReference>
<dbReference type="PANTHER" id="PTHR19353">
    <property type="entry name" value="FATTY ACID DESATURASE 2"/>
    <property type="match status" value="1"/>
</dbReference>
<protein>
    <submittedName>
        <fullName evidence="3">Acyl-CoA desaturase</fullName>
    </submittedName>
</protein>
<dbReference type="OrthoDB" id="104711at2"/>
<feature type="domain" description="Fatty acid desaturase" evidence="2">
    <location>
        <begin position="69"/>
        <end position="339"/>
    </location>
</feature>
<keyword evidence="4" id="KW-1185">Reference proteome</keyword>
<feature type="transmembrane region" description="Helical" evidence="1">
    <location>
        <begin position="106"/>
        <end position="123"/>
    </location>
</feature>
<accession>A0A6N6RGX6</accession>
<dbReference type="AlphaFoldDB" id="A0A6N6RGX6"/>
<reference evidence="3 4" key="1">
    <citation type="submission" date="2019-09" db="EMBL/GenBank/DDBJ databases">
        <title>Genomes of family Cryomorphaceae.</title>
        <authorList>
            <person name="Bowman J.P."/>
        </authorList>
    </citation>
    <scope>NUCLEOTIDE SEQUENCE [LARGE SCALE GENOMIC DNA]</scope>
    <source>
        <strain evidence="3 4">LMG 25704</strain>
    </source>
</reference>
<feature type="transmembrane region" description="Helical" evidence="1">
    <location>
        <begin position="206"/>
        <end position="224"/>
    </location>
</feature>
<evidence type="ECO:0000313" key="3">
    <source>
        <dbReference type="EMBL" id="KAB2813616.1"/>
    </source>
</evidence>
<feature type="transmembrane region" description="Helical" evidence="1">
    <location>
        <begin position="42"/>
        <end position="62"/>
    </location>
</feature>
<dbReference type="Proteomes" id="UP000468650">
    <property type="component" value="Unassembled WGS sequence"/>
</dbReference>
<dbReference type="CDD" id="cd03506">
    <property type="entry name" value="Delta6-FADS-like"/>
    <property type="match status" value="1"/>
</dbReference>
<proteinExistence type="predicted"/>
<keyword evidence="1" id="KW-1133">Transmembrane helix</keyword>
<dbReference type="Pfam" id="PF00487">
    <property type="entry name" value="FA_desaturase"/>
    <property type="match status" value="1"/>
</dbReference>
<dbReference type="InterPro" id="IPR005804">
    <property type="entry name" value="FA_desaturase_dom"/>
</dbReference>
<feature type="transmembrane region" description="Helical" evidence="1">
    <location>
        <begin position="68"/>
        <end position="86"/>
    </location>
</feature>
<evidence type="ECO:0000256" key="1">
    <source>
        <dbReference type="SAM" id="Phobius"/>
    </source>
</evidence>
<dbReference type="GO" id="GO:0016717">
    <property type="term" value="F:oxidoreductase activity, acting on paired donors, with oxidation of a pair of donors resulting in the reduction of molecular oxygen to two molecules of water"/>
    <property type="evidence" value="ECO:0007669"/>
    <property type="project" value="TreeGrafter"/>
</dbReference>